<evidence type="ECO:0000313" key="2">
    <source>
        <dbReference type="Proteomes" id="UP000790377"/>
    </source>
</evidence>
<name>A0ACB8ASC7_9AGAM</name>
<dbReference type="Proteomes" id="UP000790377">
    <property type="component" value="Unassembled WGS sequence"/>
</dbReference>
<gene>
    <name evidence="1" type="ORF">BJ138DRAFT_282798</name>
</gene>
<organism evidence="1 2">
    <name type="scientific">Hygrophoropsis aurantiaca</name>
    <dbReference type="NCBI Taxonomy" id="72124"/>
    <lineage>
        <taxon>Eukaryota</taxon>
        <taxon>Fungi</taxon>
        <taxon>Dikarya</taxon>
        <taxon>Basidiomycota</taxon>
        <taxon>Agaricomycotina</taxon>
        <taxon>Agaricomycetes</taxon>
        <taxon>Agaricomycetidae</taxon>
        <taxon>Boletales</taxon>
        <taxon>Coniophorineae</taxon>
        <taxon>Hygrophoropsidaceae</taxon>
        <taxon>Hygrophoropsis</taxon>
    </lineage>
</organism>
<evidence type="ECO:0000313" key="1">
    <source>
        <dbReference type="EMBL" id="KAH7916506.1"/>
    </source>
</evidence>
<comment type="caution">
    <text evidence="1">The sequence shown here is derived from an EMBL/GenBank/DDBJ whole genome shotgun (WGS) entry which is preliminary data.</text>
</comment>
<dbReference type="EMBL" id="MU267590">
    <property type="protein sequence ID" value="KAH7916506.1"/>
    <property type="molecule type" value="Genomic_DNA"/>
</dbReference>
<protein>
    <submittedName>
        <fullName evidence="1">Uncharacterized protein</fullName>
    </submittedName>
</protein>
<proteinExistence type="predicted"/>
<keyword evidence="2" id="KW-1185">Reference proteome</keyword>
<sequence length="533" mass="60255">MHHALTISEILYETFSYLPEFSPYLDVSYDNPGGSRGHKTLAALAVTCRTFRDPALAVRWRRLYGVKPLLFLFPTDIWLISDDPDGDQDDVESKLARLPSKEEWIRFESYTAYIREILIGPGAFNGIVQVMAALSMKYLPHPSRHLFPKLQSLIWITQETTGLPLVHLFFPPSLRCLDLEFRGSMQLGVPAMLLLLEYQCPIFTQLRISGLDDDEQDVATVSRALESRSWRQLETLHCTQIDESALLHLAQLPTLKDLSIHLPGSVSTTVTSNKGFINLHTLSLVAEDITAAIPFLWSAQLLLKSLQITLSARKSQLLPLPLSSLQQLFSSISKGLSPTRLTQIEIRRWCDDQHFDITLDITTLQPLLVFSKLKHVCLDDLCSFDLNDDALTELANAWPHLEELVLNHCTGWRRTSGITFKGLASLLRACPMLHTLALSIDATQLSFISSTSPGEVIQNDRIKTIDLGDSIIENPAAVALILDDLFWALKHVDAWRMYSRGDEKLRYEPLWDEVNMHLLIGKSRKQHEAIVTR</sequence>
<reference evidence="1" key="1">
    <citation type="journal article" date="2021" name="New Phytol.">
        <title>Evolutionary innovations through gain and loss of genes in the ectomycorrhizal Boletales.</title>
        <authorList>
            <person name="Wu G."/>
            <person name="Miyauchi S."/>
            <person name="Morin E."/>
            <person name="Kuo A."/>
            <person name="Drula E."/>
            <person name="Varga T."/>
            <person name="Kohler A."/>
            <person name="Feng B."/>
            <person name="Cao Y."/>
            <person name="Lipzen A."/>
            <person name="Daum C."/>
            <person name="Hundley H."/>
            <person name="Pangilinan J."/>
            <person name="Johnson J."/>
            <person name="Barry K."/>
            <person name="LaButti K."/>
            <person name="Ng V."/>
            <person name="Ahrendt S."/>
            <person name="Min B."/>
            <person name="Choi I.G."/>
            <person name="Park H."/>
            <person name="Plett J.M."/>
            <person name="Magnuson J."/>
            <person name="Spatafora J.W."/>
            <person name="Nagy L.G."/>
            <person name="Henrissat B."/>
            <person name="Grigoriev I.V."/>
            <person name="Yang Z.L."/>
            <person name="Xu J."/>
            <person name="Martin F.M."/>
        </authorList>
    </citation>
    <scope>NUCLEOTIDE SEQUENCE</scope>
    <source>
        <strain evidence="1">ATCC 28755</strain>
    </source>
</reference>
<accession>A0ACB8ASC7</accession>